<dbReference type="PANTHER" id="PTHR30347:SF1">
    <property type="entry name" value="MECHANOSENSITIVE CHANNEL MSCK"/>
    <property type="match status" value="1"/>
</dbReference>
<keyword evidence="5 7" id="KW-1133">Transmembrane helix</keyword>
<evidence type="ECO:0000259" key="9">
    <source>
        <dbReference type="Pfam" id="PF21082"/>
    </source>
</evidence>
<comment type="subcellular location">
    <subcellularLocation>
        <location evidence="1">Cell membrane</location>
        <topology evidence="1">Multi-pass membrane protein</topology>
    </subcellularLocation>
</comment>
<feature type="transmembrane region" description="Helical" evidence="7">
    <location>
        <begin position="220"/>
        <end position="240"/>
    </location>
</feature>
<feature type="transmembrane region" description="Helical" evidence="7">
    <location>
        <begin position="310"/>
        <end position="332"/>
    </location>
</feature>
<evidence type="ECO:0000256" key="2">
    <source>
        <dbReference type="ARBA" id="ARBA00008017"/>
    </source>
</evidence>
<dbReference type="Pfam" id="PF21082">
    <property type="entry name" value="MS_channel_3rd"/>
    <property type="match status" value="1"/>
</dbReference>
<dbReference type="Gene3D" id="1.10.287.1260">
    <property type="match status" value="1"/>
</dbReference>
<feature type="transmembrane region" description="Helical" evidence="7">
    <location>
        <begin position="66"/>
        <end position="83"/>
    </location>
</feature>
<feature type="transmembrane region" description="Helical" evidence="7">
    <location>
        <begin position="153"/>
        <end position="170"/>
    </location>
</feature>
<feature type="transmembrane region" description="Helical" evidence="7">
    <location>
        <begin position="120"/>
        <end position="141"/>
    </location>
</feature>
<name>A0ABY1NU03_9BACT</name>
<comment type="similarity">
    <text evidence="2">Belongs to the MscS (TC 1.A.23) family.</text>
</comment>
<feature type="transmembrane region" description="Helical" evidence="7">
    <location>
        <begin position="35"/>
        <end position="54"/>
    </location>
</feature>
<dbReference type="Proteomes" id="UP001157911">
    <property type="component" value="Unassembled WGS sequence"/>
</dbReference>
<dbReference type="InterPro" id="IPR049278">
    <property type="entry name" value="MS_channel_C"/>
</dbReference>
<proteinExistence type="inferred from homology"/>
<evidence type="ECO:0000256" key="6">
    <source>
        <dbReference type="ARBA" id="ARBA00023136"/>
    </source>
</evidence>
<feature type="transmembrane region" description="Helical" evidence="7">
    <location>
        <begin position="271"/>
        <end position="289"/>
    </location>
</feature>
<keyword evidence="3" id="KW-1003">Cell membrane</keyword>
<feature type="transmembrane region" description="Helical" evidence="7">
    <location>
        <begin position="182"/>
        <end position="199"/>
    </location>
</feature>
<keyword evidence="11" id="KW-1185">Reference proteome</keyword>
<evidence type="ECO:0000313" key="10">
    <source>
        <dbReference type="EMBL" id="SMP17492.1"/>
    </source>
</evidence>
<keyword evidence="6 7" id="KW-0472">Membrane</keyword>
<dbReference type="RefSeq" id="WP_283400976.1">
    <property type="nucleotide sequence ID" value="NZ_FXUB01000005.1"/>
</dbReference>
<evidence type="ECO:0000313" key="11">
    <source>
        <dbReference type="Proteomes" id="UP001157911"/>
    </source>
</evidence>
<comment type="caution">
    <text evidence="10">The sequence shown here is derived from an EMBL/GenBank/DDBJ whole genome shotgun (WGS) entry which is preliminary data.</text>
</comment>
<dbReference type="InterPro" id="IPR011066">
    <property type="entry name" value="MscS_channel_C_sf"/>
</dbReference>
<dbReference type="PANTHER" id="PTHR30347">
    <property type="entry name" value="POTASSIUM CHANNEL RELATED"/>
    <property type="match status" value="1"/>
</dbReference>
<evidence type="ECO:0000256" key="7">
    <source>
        <dbReference type="SAM" id="Phobius"/>
    </source>
</evidence>
<gene>
    <name evidence="10" type="ORF">SAMN06265339_1530</name>
</gene>
<evidence type="ECO:0000256" key="5">
    <source>
        <dbReference type="ARBA" id="ARBA00022989"/>
    </source>
</evidence>
<sequence>MKPEFLFITVIAAFLMTDFLIEIKAKRYTKEQSIVKVFISLIGAFLFSSLTFLIPKAVSDFKTASIIKDILLLSATLYIVRAINVLSPSKGIRKFIPYAVFLLAFLSHVVSLTLKLPPNATIFLTHLNRAFILLGILLILLQLEEKLPPTLNRLLSILTVFLSLLAFLLWETGKLSPDVTFLKKLTVAVFITSVYIFAIRKTDTYLSFIKRKAEEDYNSIKFNVQALLTAIYAVALKKILSTTPPFNSIFQQLKDTYLINNDLIKINIDNVLISIITAVFLFSLLNIGKKLIKFFFPENRRDVEGASAEALIFNLGVLINVIILLSTLGITWKVLLPVAGTLGVGLGFGLQTIMNNYVSGFILLFSKKLKVGDIVELPSISVTTLGKPENSVFGKIEDIGILSTIARTNDGVEISIPNSQFISSPIVNFSYRDPLVRIRIPIGVAYSSDPKTVKQILLSVAEEVDEIRKIPPPTVWFEELGDSALIFTTVVWTDIRKNARIKNVISNFYFKAWYKLKEANIEIPFPQNDVWFRNKLKVEIFKSTSLDSRLT</sequence>
<protein>
    <submittedName>
        <fullName evidence="10">Mechanosensitive ion channel</fullName>
    </submittedName>
</protein>
<dbReference type="SUPFAM" id="SSF82861">
    <property type="entry name" value="Mechanosensitive channel protein MscS (YggB), transmembrane region"/>
    <property type="match status" value="1"/>
</dbReference>
<dbReference type="InterPro" id="IPR010920">
    <property type="entry name" value="LSM_dom_sf"/>
</dbReference>
<dbReference type="InterPro" id="IPR006685">
    <property type="entry name" value="MscS_channel_2nd"/>
</dbReference>
<feature type="transmembrane region" description="Helical" evidence="7">
    <location>
        <begin position="6"/>
        <end position="23"/>
    </location>
</feature>
<keyword evidence="4 7" id="KW-0812">Transmembrane</keyword>
<evidence type="ECO:0000256" key="3">
    <source>
        <dbReference type="ARBA" id="ARBA00022475"/>
    </source>
</evidence>
<dbReference type="Pfam" id="PF00924">
    <property type="entry name" value="MS_channel_2nd"/>
    <property type="match status" value="1"/>
</dbReference>
<reference evidence="10 11" key="1">
    <citation type="submission" date="2017-05" db="EMBL/GenBank/DDBJ databases">
        <authorList>
            <person name="Varghese N."/>
            <person name="Submissions S."/>
        </authorList>
    </citation>
    <scope>NUCLEOTIDE SEQUENCE [LARGE SCALE GENOMIC DNA]</scope>
    <source>
        <strain evidence="10 11">DSM 15522</strain>
    </source>
</reference>
<evidence type="ECO:0000256" key="4">
    <source>
        <dbReference type="ARBA" id="ARBA00022692"/>
    </source>
</evidence>
<dbReference type="SUPFAM" id="SSF50182">
    <property type="entry name" value="Sm-like ribonucleoproteins"/>
    <property type="match status" value="1"/>
</dbReference>
<feature type="transmembrane region" description="Helical" evidence="7">
    <location>
        <begin position="344"/>
        <end position="365"/>
    </location>
</feature>
<evidence type="ECO:0000256" key="1">
    <source>
        <dbReference type="ARBA" id="ARBA00004651"/>
    </source>
</evidence>
<feature type="transmembrane region" description="Helical" evidence="7">
    <location>
        <begin position="95"/>
        <end position="114"/>
    </location>
</feature>
<dbReference type="SUPFAM" id="SSF82689">
    <property type="entry name" value="Mechanosensitive channel protein MscS (YggB), C-terminal domain"/>
    <property type="match status" value="1"/>
</dbReference>
<organism evidence="10 11">
    <name type="scientific">Desulfurobacterium pacificum</name>
    <dbReference type="NCBI Taxonomy" id="240166"/>
    <lineage>
        <taxon>Bacteria</taxon>
        <taxon>Pseudomonadati</taxon>
        <taxon>Aquificota</taxon>
        <taxon>Aquificia</taxon>
        <taxon>Desulfurobacteriales</taxon>
        <taxon>Desulfurobacteriaceae</taxon>
        <taxon>Desulfurobacterium</taxon>
    </lineage>
</organism>
<feature type="domain" description="Mechanosensitive ion channel MscS" evidence="8">
    <location>
        <begin position="353"/>
        <end position="430"/>
    </location>
</feature>
<dbReference type="Gene3D" id="3.30.70.100">
    <property type="match status" value="1"/>
</dbReference>
<feature type="domain" description="Mechanosensitive ion channel MscS C-terminal" evidence="9">
    <location>
        <begin position="438"/>
        <end position="523"/>
    </location>
</feature>
<accession>A0ABY1NU03</accession>
<dbReference type="InterPro" id="IPR023408">
    <property type="entry name" value="MscS_beta-dom_sf"/>
</dbReference>
<dbReference type="EMBL" id="FXUB01000005">
    <property type="protein sequence ID" value="SMP17492.1"/>
    <property type="molecule type" value="Genomic_DNA"/>
</dbReference>
<evidence type="ECO:0000259" key="8">
    <source>
        <dbReference type="Pfam" id="PF00924"/>
    </source>
</evidence>
<dbReference type="Gene3D" id="2.30.30.60">
    <property type="match status" value="1"/>
</dbReference>
<dbReference type="InterPro" id="IPR052702">
    <property type="entry name" value="MscS-like_channel"/>
</dbReference>
<dbReference type="InterPro" id="IPR011014">
    <property type="entry name" value="MscS_channel_TM-2"/>
</dbReference>